<proteinExistence type="predicted"/>
<protein>
    <submittedName>
        <fullName evidence="2">Uncharacterized protein</fullName>
    </submittedName>
</protein>
<evidence type="ECO:0000313" key="2">
    <source>
        <dbReference type="EMBL" id="CDW54690.1"/>
    </source>
</evidence>
<keyword evidence="3" id="KW-1185">Reference proteome</keyword>
<accession>A0A077Z7N9</accession>
<reference evidence="2" key="1">
    <citation type="submission" date="2014-01" db="EMBL/GenBank/DDBJ databases">
        <authorList>
            <person name="Aslett M."/>
        </authorList>
    </citation>
    <scope>NUCLEOTIDE SEQUENCE</scope>
</reference>
<dbReference type="EMBL" id="HG805911">
    <property type="protein sequence ID" value="CDW54690.1"/>
    <property type="molecule type" value="Genomic_DNA"/>
</dbReference>
<dbReference type="AlphaFoldDB" id="A0A077Z7N9"/>
<feature type="region of interest" description="Disordered" evidence="1">
    <location>
        <begin position="39"/>
        <end position="62"/>
    </location>
</feature>
<name>A0A077Z7N9_TRITR</name>
<reference evidence="2" key="2">
    <citation type="submission" date="2014-03" db="EMBL/GenBank/DDBJ databases">
        <title>The whipworm genome and dual-species transcriptomics of an intimate host-pathogen interaction.</title>
        <authorList>
            <person name="Foth B.J."/>
            <person name="Tsai I.J."/>
            <person name="Reid A.J."/>
            <person name="Bancroft A.J."/>
            <person name="Nichol S."/>
            <person name="Tracey A."/>
            <person name="Holroyd N."/>
            <person name="Cotton J.A."/>
            <person name="Stanley E.J."/>
            <person name="Zarowiecki M."/>
            <person name="Liu J.Z."/>
            <person name="Huckvale T."/>
            <person name="Cooper P.J."/>
            <person name="Grencis R.K."/>
            <person name="Berriman M."/>
        </authorList>
    </citation>
    <scope>NUCLEOTIDE SEQUENCE [LARGE SCALE GENOMIC DNA]</scope>
</reference>
<gene>
    <name evidence="2" type="ORF">TTRE_0000296001</name>
</gene>
<feature type="compositionally biased region" description="Polar residues" evidence="1">
    <location>
        <begin position="46"/>
        <end position="57"/>
    </location>
</feature>
<dbReference type="Proteomes" id="UP000030665">
    <property type="component" value="Unassembled WGS sequence"/>
</dbReference>
<evidence type="ECO:0000256" key="1">
    <source>
        <dbReference type="SAM" id="MobiDB-lite"/>
    </source>
</evidence>
<evidence type="ECO:0000313" key="3">
    <source>
        <dbReference type="Proteomes" id="UP000030665"/>
    </source>
</evidence>
<organism evidence="2 3">
    <name type="scientific">Trichuris trichiura</name>
    <name type="common">Whipworm</name>
    <name type="synonym">Trichocephalus trichiurus</name>
    <dbReference type="NCBI Taxonomy" id="36087"/>
    <lineage>
        <taxon>Eukaryota</taxon>
        <taxon>Metazoa</taxon>
        <taxon>Ecdysozoa</taxon>
        <taxon>Nematoda</taxon>
        <taxon>Enoplea</taxon>
        <taxon>Dorylaimia</taxon>
        <taxon>Trichinellida</taxon>
        <taxon>Trichuridae</taxon>
        <taxon>Trichuris</taxon>
    </lineage>
</organism>
<sequence>MSQLTNKTSTLLSSSSYHLMEKTILLRVDAERETNGLRIAADETQYRSSQSPTSSGGRISVKEDAAGLEKAVVKLE</sequence>